<keyword evidence="8" id="KW-0813">Transport</keyword>
<evidence type="ECO:0000313" key="10">
    <source>
        <dbReference type="Proteomes" id="UP001164761"/>
    </source>
</evidence>
<evidence type="ECO:0000313" key="9">
    <source>
        <dbReference type="EMBL" id="WAH41056.1"/>
    </source>
</evidence>
<dbReference type="EMBL" id="CP104067">
    <property type="protein sequence ID" value="WAH41056.1"/>
    <property type="molecule type" value="Genomic_DNA"/>
</dbReference>
<accession>A0ABY6ZDX3</accession>
<evidence type="ECO:0000256" key="3">
    <source>
        <dbReference type="ARBA" id="ARBA00022475"/>
    </source>
</evidence>
<gene>
    <name evidence="9" type="ORF">NZD89_22665</name>
</gene>
<feature type="transmembrane region" description="Helical" evidence="8">
    <location>
        <begin position="53"/>
        <end position="76"/>
    </location>
</feature>
<dbReference type="Pfam" id="PF02040">
    <property type="entry name" value="ArsB"/>
    <property type="match status" value="1"/>
</dbReference>
<dbReference type="NCBIfam" id="TIGR00935">
    <property type="entry name" value="2a45"/>
    <property type="match status" value="1"/>
</dbReference>
<dbReference type="PANTHER" id="PTHR43302:SF5">
    <property type="entry name" value="TRANSPORTER ARSB-RELATED"/>
    <property type="match status" value="1"/>
</dbReference>
<evidence type="ECO:0000256" key="6">
    <source>
        <dbReference type="ARBA" id="ARBA00022989"/>
    </source>
</evidence>
<keyword evidence="6 8" id="KW-1133">Transmembrane helix</keyword>
<evidence type="ECO:0000256" key="1">
    <source>
        <dbReference type="ARBA" id="ARBA00004651"/>
    </source>
</evidence>
<comment type="function">
    <text evidence="8">Involved in arsenical resistance. Thought to form the channel of an arsenite pump.</text>
</comment>
<comment type="subcellular location">
    <subcellularLocation>
        <location evidence="1 8">Cell membrane</location>
        <topology evidence="1 8">Multi-pass membrane protein</topology>
    </subcellularLocation>
</comment>
<feature type="transmembrane region" description="Helical" evidence="8">
    <location>
        <begin position="26"/>
        <end position="44"/>
    </location>
</feature>
<comment type="caution">
    <text evidence="8">Lacks conserved residue(s) required for the propagation of feature annotation.</text>
</comment>
<evidence type="ECO:0000256" key="5">
    <source>
        <dbReference type="ARBA" id="ARBA00022849"/>
    </source>
</evidence>
<dbReference type="CDD" id="cd01118">
    <property type="entry name" value="ArsB_permease"/>
    <property type="match status" value="1"/>
</dbReference>
<proteinExistence type="inferred from homology"/>
<keyword evidence="3" id="KW-1003">Cell membrane</keyword>
<evidence type="ECO:0000256" key="7">
    <source>
        <dbReference type="ARBA" id="ARBA00023136"/>
    </source>
</evidence>
<feature type="transmembrane region" description="Helical" evidence="8">
    <location>
        <begin position="96"/>
        <end position="119"/>
    </location>
</feature>
<feature type="transmembrane region" description="Helical" evidence="8">
    <location>
        <begin position="317"/>
        <end position="335"/>
    </location>
</feature>
<comment type="similarity">
    <text evidence="2 8">Belongs to the ArsB family.</text>
</comment>
<protein>
    <recommendedName>
        <fullName evidence="8">Arsenical pump membrane protein</fullName>
    </recommendedName>
</protein>
<evidence type="ECO:0000256" key="4">
    <source>
        <dbReference type="ARBA" id="ARBA00022692"/>
    </source>
</evidence>
<feature type="transmembrane region" description="Helical" evidence="8">
    <location>
        <begin position="140"/>
        <end position="161"/>
    </location>
</feature>
<dbReference type="PANTHER" id="PTHR43302">
    <property type="entry name" value="TRANSPORTER ARSB-RELATED"/>
    <property type="match status" value="1"/>
</dbReference>
<sequence>MVYLAVVLFIVTLVFVIWQPKGLSIGWSALGGAILALLFHVVSFQDVVSVTKIVWDATLTFVAIIITSTILDKIGFFEWAALKMARAANGDGRKVFVYAILLGAVVSAFFANDGAALILTPIVLEKVKLLKFDMKKMIPFVMASGFIADTTSLPLIVSNLVNIVSADYFHIGFLSYLAHMLVPDFFSLGASILALYLFFRKDIPDKYNPSALSEPASAIAHEGMFKASWVILSLLLVGYILTELLHIPVSSVAGVIAIIFLIAGSRTRVIQPWKVIKEAPWAIVVFSIGMYVVVYGLRNAGLTTLLGHVIQGATHGGLFAGTIAMGFIAAILSSVMNNMPTVMIDALAIHSTGATNVMQNALAYANVIGCDLGPKITPIGSLATLLWLHVLGKKGISISWGRYFRTGIVLTIPTLFVTLCGLYVWSVAIR</sequence>
<name>A0ABY6ZDX3_9BACL</name>
<organism evidence="9 10">
    <name type="scientific">Alicyclobacillus fastidiosus</name>
    <dbReference type="NCBI Taxonomy" id="392011"/>
    <lineage>
        <taxon>Bacteria</taxon>
        <taxon>Bacillati</taxon>
        <taxon>Bacillota</taxon>
        <taxon>Bacilli</taxon>
        <taxon>Bacillales</taxon>
        <taxon>Alicyclobacillaceae</taxon>
        <taxon>Alicyclobacillus</taxon>
    </lineage>
</organism>
<dbReference type="Proteomes" id="UP001164761">
    <property type="component" value="Chromosome"/>
</dbReference>
<keyword evidence="4 8" id="KW-0812">Transmembrane</keyword>
<dbReference type="PRINTS" id="PR00758">
    <property type="entry name" value="ARSENICPUMP"/>
</dbReference>
<feature type="transmembrane region" description="Helical" evidence="8">
    <location>
        <begin position="279"/>
        <end position="297"/>
    </location>
</feature>
<dbReference type="InterPro" id="IPR000802">
    <property type="entry name" value="Arsenical_pump_ArsB"/>
</dbReference>
<dbReference type="RefSeq" id="WP_268004957.1">
    <property type="nucleotide sequence ID" value="NZ_BSUT01000001.1"/>
</dbReference>
<evidence type="ECO:0000256" key="2">
    <source>
        <dbReference type="ARBA" id="ARBA00006433"/>
    </source>
</evidence>
<keyword evidence="10" id="KW-1185">Reference proteome</keyword>
<dbReference type="NCBIfam" id="NF011980">
    <property type="entry name" value="PRK15445.1"/>
    <property type="match status" value="1"/>
</dbReference>
<reference evidence="9" key="1">
    <citation type="submission" date="2022-08" db="EMBL/GenBank/DDBJ databases">
        <title>Alicyclobacillus fastidiosus DSM 17978, complete genome.</title>
        <authorList>
            <person name="Wang Q."/>
            <person name="Cai R."/>
            <person name="Wang Z."/>
        </authorList>
    </citation>
    <scope>NUCLEOTIDE SEQUENCE</scope>
    <source>
        <strain evidence="9">DSM 17978</strain>
    </source>
</reference>
<feature type="transmembrane region" description="Helical" evidence="8">
    <location>
        <begin position="247"/>
        <end position="267"/>
    </location>
</feature>
<feature type="transmembrane region" description="Helical" evidence="8">
    <location>
        <begin position="219"/>
        <end position="241"/>
    </location>
</feature>
<keyword evidence="7 8" id="KW-0472">Membrane</keyword>
<keyword evidence="5 8" id="KW-0059">Arsenical resistance</keyword>
<evidence type="ECO:0000256" key="8">
    <source>
        <dbReference type="RuleBase" id="RU004993"/>
    </source>
</evidence>
<feature type="transmembrane region" description="Helical" evidence="8">
    <location>
        <begin position="403"/>
        <end position="425"/>
    </location>
</feature>
<feature type="transmembrane region" description="Helical" evidence="8">
    <location>
        <begin position="173"/>
        <end position="199"/>
    </location>
</feature>